<feature type="binding site" evidence="4">
    <location>
        <position position="105"/>
    </location>
    <ligand>
        <name>[4Fe-4S] cluster</name>
        <dbReference type="ChEBI" id="CHEBI:49883"/>
    </ligand>
</feature>
<comment type="cofactor">
    <cofactor evidence="4">
        <name>[4Fe-4S] cluster</name>
        <dbReference type="ChEBI" id="CHEBI:49883"/>
    </cofactor>
    <text evidence="4">Binds 1 [4Fe-4S] cluster per subunit.</text>
</comment>
<dbReference type="InterPro" id="IPR004511">
    <property type="entry name" value="PAPS/APS_Rdtase"/>
</dbReference>
<feature type="binding site" evidence="4">
    <location>
        <position position="189"/>
    </location>
    <ligand>
        <name>[4Fe-4S] cluster</name>
        <dbReference type="ChEBI" id="CHEBI:49883"/>
    </ligand>
</feature>
<evidence type="ECO:0000313" key="7">
    <source>
        <dbReference type="Proteomes" id="UP001207918"/>
    </source>
</evidence>
<dbReference type="Proteomes" id="UP001207918">
    <property type="component" value="Unassembled WGS sequence"/>
</dbReference>
<comment type="caution">
    <text evidence="6">The sequence shown here is derived from an EMBL/GenBank/DDBJ whole genome shotgun (WGS) entry which is preliminary data.</text>
</comment>
<dbReference type="Gene3D" id="3.40.50.620">
    <property type="entry name" value="HUPs"/>
    <property type="match status" value="1"/>
</dbReference>
<accession>A0ABT3PTE1</accession>
<keyword evidence="4" id="KW-0479">Metal-binding</keyword>
<keyword evidence="4" id="KW-0963">Cytoplasm</keyword>
<dbReference type="EMBL" id="JAGGJA010000023">
    <property type="protein sequence ID" value="MCW9709133.1"/>
    <property type="molecule type" value="Genomic_DNA"/>
</dbReference>
<name>A0ABT3PTE1_9BACT</name>
<keyword evidence="4" id="KW-0408">Iron</keyword>
<comment type="pathway">
    <text evidence="3 4">Sulfur metabolism; hydrogen sulfide biosynthesis; sulfite from sulfate.</text>
</comment>
<comment type="catalytic activity">
    <reaction evidence="4">
        <text>[thioredoxin]-disulfide + sulfite + AMP + 2 H(+) = adenosine 5'-phosphosulfate + [thioredoxin]-dithiol</text>
        <dbReference type="Rhea" id="RHEA:21976"/>
        <dbReference type="Rhea" id="RHEA-COMP:10698"/>
        <dbReference type="Rhea" id="RHEA-COMP:10700"/>
        <dbReference type="ChEBI" id="CHEBI:15378"/>
        <dbReference type="ChEBI" id="CHEBI:17359"/>
        <dbReference type="ChEBI" id="CHEBI:29950"/>
        <dbReference type="ChEBI" id="CHEBI:50058"/>
        <dbReference type="ChEBI" id="CHEBI:58243"/>
        <dbReference type="ChEBI" id="CHEBI:456215"/>
        <dbReference type="EC" id="1.8.4.10"/>
    </reaction>
</comment>
<dbReference type="NCBIfam" id="NF002537">
    <property type="entry name" value="PRK02090.1"/>
    <property type="match status" value="1"/>
</dbReference>
<dbReference type="GO" id="GO:0004604">
    <property type="term" value="F:phosphoadenylyl-sulfate reductase (thioredoxin) activity"/>
    <property type="evidence" value="ECO:0007669"/>
    <property type="project" value="UniProtKB-EC"/>
</dbReference>
<feature type="binding site" evidence="4">
    <location>
        <position position="104"/>
    </location>
    <ligand>
        <name>[4Fe-4S] cluster</name>
        <dbReference type="ChEBI" id="CHEBI:49883"/>
    </ligand>
</feature>
<feature type="binding site" evidence="4">
    <location>
        <position position="186"/>
    </location>
    <ligand>
        <name>[4Fe-4S] cluster</name>
        <dbReference type="ChEBI" id="CHEBI:49883"/>
    </ligand>
</feature>
<dbReference type="RefSeq" id="WP_265768003.1">
    <property type="nucleotide sequence ID" value="NZ_JAGGJA010000023.1"/>
</dbReference>
<feature type="domain" description="Phosphoadenosine phosphosulphate reductase" evidence="5">
    <location>
        <begin position="23"/>
        <end position="191"/>
    </location>
</feature>
<dbReference type="PANTHER" id="PTHR46509:SF1">
    <property type="entry name" value="PHOSPHOADENOSINE PHOSPHOSULFATE REDUCTASE"/>
    <property type="match status" value="1"/>
</dbReference>
<evidence type="ECO:0000259" key="5">
    <source>
        <dbReference type="Pfam" id="PF01507"/>
    </source>
</evidence>
<comment type="subcellular location">
    <subcellularLocation>
        <location evidence="4">Cytoplasm</location>
    </subcellularLocation>
</comment>
<dbReference type="PIRSF" id="PIRSF000857">
    <property type="entry name" value="PAPS_reductase"/>
    <property type="match status" value="1"/>
</dbReference>
<dbReference type="InterPro" id="IPR014729">
    <property type="entry name" value="Rossmann-like_a/b/a_fold"/>
</dbReference>
<evidence type="ECO:0000313" key="6">
    <source>
        <dbReference type="EMBL" id="MCW9709133.1"/>
    </source>
</evidence>
<keyword evidence="4" id="KW-0411">Iron-sulfur</keyword>
<dbReference type="SUPFAM" id="SSF52402">
    <property type="entry name" value="Adenine nucleotide alpha hydrolases-like"/>
    <property type="match status" value="1"/>
</dbReference>
<feature type="active site" description="Nucleophile; cysteine thiosulfonate intermediate" evidence="4">
    <location>
        <position position="210"/>
    </location>
</feature>
<evidence type="ECO:0000256" key="3">
    <source>
        <dbReference type="ARBA" id="ARBA00024327"/>
    </source>
</evidence>
<dbReference type="PANTHER" id="PTHR46509">
    <property type="entry name" value="PHOSPHOADENOSINE PHOSPHOSULFATE REDUCTASE"/>
    <property type="match status" value="1"/>
</dbReference>
<evidence type="ECO:0000256" key="2">
    <source>
        <dbReference type="ARBA" id="ARBA00023002"/>
    </source>
</evidence>
<dbReference type="HAMAP" id="MF_00063">
    <property type="entry name" value="CysH"/>
    <property type="match status" value="1"/>
</dbReference>
<gene>
    <name evidence="4" type="primary">cysH</name>
    <name evidence="6" type="ORF">J6I44_19890</name>
</gene>
<evidence type="ECO:0000256" key="1">
    <source>
        <dbReference type="ARBA" id="ARBA00009732"/>
    </source>
</evidence>
<dbReference type="EC" id="1.8.4.10" evidence="4"/>
<dbReference type="NCBIfam" id="TIGR00434">
    <property type="entry name" value="cysH"/>
    <property type="match status" value="1"/>
</dbReference>
<dbReference type="Pfam" id="PF01507">
    <property type="entry name" value="PAPS_reduct"/>
    <property type="match status" value="1"/>
</dbReference>
<sequence length="216" mass="25117">MYDNTVDLLSEKINYFQKNGRRIFATSSFQTQSIPLLHIISEVCPEISIVFINTGFLFPETYKFKEHVARLLHLNVVEISSETSLHLQKNDEGLHYYSSDTDYCCYLNKVKPLNTWIKKGDVWISGVRRDQSSVRKGMKQIEERENDIIRFHPMLEWTARDIYRHINTFNLPKHPLEDKGYTSIGCVPCTSRGVAATREGRWDGQQKTECGLHTEL</sequence>
<proteinExistence type="inferred from homology"/>
<reference evidence="6 7" key="1">
    <citation type="submission" date="2021-03" db="EMBL/GenBank/DDBJ databases">
        <title>Aliifodinibius sp. nov., a new bacterium isolated from saline soil.</title>
        <authorList>
            <person name="Galisteo C."/>
            <person name="De La Haba R."/>
            <person name="Sanchez-Porro C."/>
            <person name="Ventosa A."/>
        </authorList>
    </citation>
    <scope>NUCLEOTIDE SEQUENCE [LARGE SCALE GENOMIC DNA]</scope>
    <source>
        <strain evidence="6 7">1BSP15-2V2</strain>
    </source>
</reference>
<organism evidence="6 7">
    <name type="scientific">Fodinibius salsisoli</name>
    <dbReference type="NCBI Taxonomy" id="2820877"/>
    <lineage>
        <taxon>Bacteria</taxon>
        <taxon>Pseudomonadati</taxon>
        <taxon>Balneolota</taxon>
        <taxon>Balneolia</taxon>
        <taxon>Balneolales</taxon>
        <taxon>Balneolaceae</taxon>
        <taxon>Fodinibius</taxon>
    </lineage>
</organism>
<comment type="function">
    <text evidence="4">Catalyzes the formation of sulfite from adenosine 5'-phosphosulfate (APS) using thioredoxin as an electron donor.</text>
</comment>
<protein>
    <recommendedName>
        <fullName evidence="4">Adenosine 5'-phosphosulfate reductase</fullName>
        <shortName evidence="4">APS reductase</shortName>
        <ecNumber evidence="4">1.8.4.10</ecNumber>
    </recommendedName>
    <alternativeName>
        <fullName evidence="4">5'-adenylylsulfate reductase</fullName>
    </alternativeName>
    <alternativeName>
        <fullName evidence="4">Thioredoxin-dependent 5'-adenylylsulfate reductase</fullName>
    </alternativeName>
</protein>
<keyword evidence="7" id="KW-1185">Reference proteome</keyword>
<keyword evidence="2 4" id="KW-0560">Oxidoreductase</keyword>
<dbReference type="InterPro" id="IPR002500">
    <property type="entry name" value="PAPS_reduct_dom"/>
</dbReference>
<evidence type="ECO:0000256" key="4">
    <source>
        <dbReference type="HAMAP-Rule" id="MF_00063"/>
    </source>
</evidence>
<comment type="similarity">
    <text evidence="1 4">Belongs to the PAPS reductase family. CysH subfamily.</text>
</comment>